<dbReference type="InterPro" id="IPR039425">
    <property type="entry name" value="RNA_pol_sigma-70-like"/>
</dbReference>
<accession>A0A382TZ32</accession>
<evidence type="ECO:0000256" key="4">
    <source>
        <dbReference type="SAM" id="MobiDB-lite"/>
    </source>
</evidence>
<dbReference type="PANTHER" id="PTHR43133">
    <property type="entry name" value="RNA POLYMERASE ECF-TYPE SIGMA FACTO"/>
    <property type="match status" value="1"/>
</dbReference>
<dbReference type="GO" id="GO:0006352">
    <property type="term" value="P:DNA-templated transcription initiation"/>
    <property type="evidence" value="ECO:0007669"/>
    <property type="project" value="InterPro"/>
</dbReference>
<organism evidence="6">
    <name type="scientific">marine metagenome</name>
    <dbReference type="NCBI Taxonomy" id="408172"/>
    <lineage>
        <taxon>unclassified sequences</taxon>
        <taxon>metagenomes</taxon>
        <taxon>ecological metagenomes</taxon>
    </lineage>
</organism>
<dbReference type="Gene3D" id="1.10.1740.10">
    <property type="match status" value="1"/>
</dbReference>
<dbReference type="GO" id="GO:0016987">
    <property type="term" value="F:sigma factor activity"/>
    <property type="evidence" value="ECO:0007669"/>
    <property type="project" value="UniProtKB-KW"/>
</dbReference>
<dbReference type="SUPFAM" id="SSF88946">
    <property type="entry name" value="Sigma2 domain of RNA polymerase sigma factors"/>
    <property type="match status" value="1"/>
</dbReference>
<proteinExistence type="predicted"/>
<keyword evidence="1" id="KW-0805">Transcription regulation</keyword>
<sequence>MLESSSTVSPAKGGETMPEWNEQEYVGRARSGDMEACDALVRQYQERIYATIYHMTSNHEDAADLAQETFIKAFRKIQNFKGDSAFFTWLYRIAVNNTIN</sequence>
<evidence type="ECO:0000259" key="5">
    <source>
        <dbReference type="Pfam" id="PF04542"/>
    </source>
</evidence>
<dbReference type="Pfam" id="PF04542">
    <property type="entry name" value="Sigma70_r2"/>
    <property type="match status" value="1"/>
</dbReference>
<evidence type="ECO:0000256" key="1">
    <source>
        <dbReference type="ARBA" id="ARBA00023015"/>
    </source>
</evidence>
<dbReference type="InterPro" id="IPR013325">
    <property type="entry name" value="RNA_pol_sigma_r2"/>
</dbReference>
<protein>
    <recommendedName>
        <fullName evidence="5">RNA polymerase sigma-70 region 2 domain-containing protein</fullName>
    </recommendedName>
</protein>
<dbReference type="EMBL" id="UINC01140268">
    <property type="protein sequence ID" value="SVD27316.1"/>
    <property type="molecule type" value="Genomic_DNA"/>
</dbReference>
<keyword evidence="3" id="KW-0804">Transcription</keyword>
<reference evidence="6" key="1">
    <citation type="submission" date="2018-05" db="EMBL/GenBank/DDBJ databases">
        <authorList>
            <person name="Lanie J.A."/>
            <person name="Ng W.-L."/>
            <person name="Kazmierczak K.M."/>
            <person name="Andrzejewski T.M."/>
            <person name="Davidsen T.M."/>
            <person name="Wayne K.J."/>
            <person name="Tettelin H."/>
            <person name="Glass J.I."/>
            <person name="Rusch D."/>
            <person name="Podicherti R."/>
            <person name="Tsui H.-C.T."/>
            <person name="Winkler M.E."/>
        </authorList>
    </citation>
    <scope>NUCLEOTIDE SEQUENCE</scope>
</reference>
<evidence type="ECO:0000256" key="2">
    <source>
        <dbReference type="ARBA" id="ARBA00023082"/>
    </source>
</evidence>
<gene>
    <name evidence="6" type="ORF">METZ01_LOCUS380170</name>
</gene>
<evidence type="ECO:0000313" key="6">
    <source>
        <dbReference type="EMBL" id="SVD27316.1"/>
    </source>
</evidence>
<dbReference type="InterPro" id="IPR014284">
    <property type="entry name" value="RNA_pol_sigma-70_dom"/>
</dbReference>
<dbReference type="NCBIfam" id="TIGR02937">
    <property type="entry name" value="sigma70-ECF"/>
    <property type="match status" value="1"/>
</dbReference>
<feature type="domain" description="RNA polymerase sigma-70 region 2" evidence="5">
    <location>
        <begin position="40"/>
        <end position="99"/>
    </location>
</feature>
<dbReference type="PANTHER" id="PTHR43133:SF51">
    <property type="entry name" value="RNA POLYMERASE SIGMA FACTOR"/>
    <property type="match status" value="1"/>
</dbReference>
<evidence type="ECO:0000256" key="3">
    <source>
        <dbReference type="ARBA" id="ARBA00023163"/>
    </source>
</evidence>
<feature type="region of interest" description="Disordered" evidence="4">
    <location>
        <begin position="1"/>
        <end position="23"/>
    </location>
</feature>
<dbReference type="InterPro" id="IPR007627">
    <property type="entry name" value="RNA_pol_sigma70_r2"/>
</dbReference>
<dbReference type="AlphaFoldDB" id="A0A382TZ32"/>
<name>A0A382TZ32_9ZZZZ</name>
<feature type="non-terminal residue" evidence="6">
    <location>
        <position position="100"/>
    </location>
</feature>
<keyword evidence="2" id="KW-0731">Sigma factor</keyword>